<reference evidence="1 2" key="1">
    <citation type="submission" date="2016-05" db="EMBL/GenBank/DDBJ databases">
        <title>Complete Genome and Methylome Analysis of Psychrotrophic Bacterial Isolates from Antarctic Lake Untersee.</title>
        <authorList>
            <person name="Fomenkov A."/>
            <person name="Akimov V.N."/>
            <person name="Vasilyeva L.V."/>
            <person name="Andersen D."/>
            <person name="Vincze T."/>
            <person name="Roberts R.J."/>
        </authorList>
    </citation>
    <scope>NUCLEOTIDE SEQUENCE [LARGE SCALE GENOMIC DNA]</scope>
    <source>
        <strain evidence="1 2">U14-5</strain>
    </source>
</reference>
<dbReference type="RefSeq" id="WP_019460568.1">
    <property type="nucleotide sequence ID" value="NZ_CP015583.1"/>
</dbReference>
<accession>A0A1L7AF74</accession>
<evidence type="ECO:0000313" key="2">
    <source>
        <dbReference type="Proteomes" id="UP000185494"/>
    </source>
</evidence>
<dbReference type="Pfam" id="PF03860">
    <property type="entry name" value="Csp"/>
    <property type="match status" value="1"/>
</dbReference>
<dbReference type="Gene3D" id="1.20.1270.360">
    <property type="match status" value="1"/>
</dbReference>
<name>A0A1L7AF74_9PROT</name>
<sequence>MHQMTPAMQACIEECLRCHSTCLGMAMNHCLEAGGKHVEPQHFRLMMACATICQTSANMMLIGTPHHKHTCAECAEICEECAKSCEAVGGMEDCVAQCRKCAASCREMSA</sequence>
<dbReference type="EMBL" id="CP015583">
    <property type="protein sequence ID" value="APT57329.1"/>
    <property type="molecule type" value="Genomic_DNA"/>
</dbReference>
<gene>
    <name evidence="1" type="ORF">RGI145_09655</name>
</gene>
<organism evidence="1 2">
    <name type="scientific">Roseomonas gilardii</name>
    <dbReference type="NCBI Taxonomy" id="257708"/>
    <lineage>
        <taxon>Bacteria</taxon>
        <taxon>Pseudomonadati</taxon>
        <taxon>Pseudomonadota</taxon>
        <taxon>Alphaproteobacteria</taxon>
        <taxon>Acetobacterales</taxon>
        <taxon>Roseomonadaceae</taxon>
        <taxon>Roseomonas</taxon>
    </lineage>
</organism>
<proteinExistence type="predicted"/>
<dbReference type="InterPro" id="IPR044543">
    <property type="entry name" value="YHJQ-like"/>
</dbReference>
<protein>
    <submittedName>
        <fullName evidence="1">Ferredoxin</fullName>
    </submittedName>
</protein>
<dbReference type="CDD" id="cd08026">
    <property type="entry name" value="DUF326"/>
    <property type="match status" value="1"/>
</dbReference>
<dbReference type="Proteomes" id="UP000185494">
    <property type="component" value="Chromosome 1"/>
</dbReference>
<dbReference type="InterPro" id="IPR005560">
    <property type="entry name" value="Csp_YhjQ"/>
</dbReference>
<dbReference type="STRING" id="257708.RGI145_09655"/>
<evidence type="ECO:0000313" key="1">
    <source>
        <dbReference type="EMBL" id="APT57329.1"/>
    </source>
</evidence>
<dbReference type="PANTHER" id="PTHR37310">
    <property type="entry name" value="CYTOPLASMIC PROTEIN-RELATED"/>
    <property type="match status" value="1"/>
</dbReference>
<dbReference type="KEGG" id="rgi:RGI145_09655"/>
<dbReference type="AlphaFoldDB" id="A0A1L7AF74"/>
<dbReference type="PANTHER" id="PTHR37310:SF1">
    <property type="entry name" value="CYTOPLASMIC PROTEIN"/>
    <property type="match status" value="1"/>
</dbReference>